<dbReference type="GO" id="GO:0003700">
    <property type="term" value="F:DNA-binding transcription factor activity"/>
    <property type="evidence" value="ECO:0007669"/>
    <property type="project" value="InterPro"/>
</dbReference>
<organism evidence="4 5">
    <name type="scientific">Candidatus Colwellbacteria bacterium CG10_big_fil_rev_8_21_14_0_10_42_22</name>
    <dbReference type="NCBI Taxonomy" id="1974540"/>
    <lineage>
        <taxon>Bacteria</taxon>
        <taxon>Candidatus Colwelliibacteriota</taxon>
    </lineage>
</organism>
<dbReference type="SUPFAM" id="SSF46785">
    <property type="entry name" value="Winged helix' DNA-binding domain"/>
    <property type="match status" value="1"/>
</dbReference>
<keyword evidence="2" id="KW-0804">Transcription</keyword>
<dbReference type="InterPro" id="IPR036390">
    <property type="entry name" value="WH_DNA-bd_sf"/>
</dbReference>
<dbReference type="Pfam" id="PF08220">
    <property type="entry name" value="HTH_DeoR"/>
    <property type="match status" value="1"/>
</dbReference>
<feature type="domain" description="HTH deoR-type" evidence="3">
    <location>
        <begin position="130"/>
        <end position="178"/>
    </location>
</feature>
<dbReference type="Gene3D" id="1.10.10.10">
    <property type="entry name" value="Winged helix-like DNA-binding domain superfamily/Winged helix DNA-binding domain"/>
    <property type="match status" value="1"/>
</dbReference>
<sequence length="232" mass="26522">MFRNSYIAELVHDISFAVFRVSALIEHAFLRKELEMSAVELSTYVDESSIHKLERLINLANSLEEISDINTSVLNRELANLKELLVAEYMEEMPDEDISGMFEKNSQELPFKKEISNGNETRSGKEPSKRQTEILEFIRQFDGNCRMSDLATRFGEVSKRTLRNDISSLIREGRIERIGSRGPYSYLKAIKEGGRDTIYNKEGEQDNDHVNIEEGSTILLSGPKVGIFDTFE</sequence>
<gene>
    <name evidence="4" type="ORF">COT89_00895</name>
</gene>
<dbReference type="InterPro" id="IPR001034">
    <property type="entry name" value="DeoR_HTH"/>
</dbReference>
<evidence type="ECO:0000313" key="5">
    <source>
        <dbReference type="Proteomes" id="UP000231466"/>
    </source>
</evidence>
<dbReference type="EMBL" id="PFAH01000002">
    <property type="protein sequence ID" value="PIR98250.1"/>
    <property type="molecule type" value="Genomic_DNA"/>
</dbReference>
<evidence type="ECO:0000256" key="2">
    <source>
        <dbReference type="ARBA" id="ARBA00023163"/>
    </source>
</evidence>
<evidence type="ECO:0000256" key="1">
    <source>
        <dbReference type="ARBA" id="ARBA00023015"/>
    </source>
</evidence>
<accession>A0A2H0VIW3</accession>
<dbReference type="AlphaFoldDB" id="A0A2H0VIW3"/>
<reference evidence="5" key="1">
    <citation type="submission" date="2017-09" db="EMBL/GenBank/DDBJ databases">
        <title>Depth-based differentiation of microbial function through sediment-hosted aquifers and enrichment of novel symbionts in the deep terrestrial subsurface.</title>
        <authorList>
            <person name="Probst A.J."/>
            <person name="Ladd B."/>
            <person name="Jarett J.K."/>
            <person name="Geller-Mcgrath D.E."/>
            <person name="Sieber C.M.K."/>
            <person name="Emerson J.B."/>
            <person name="Anantharaman K."/>
            <person name="Thomas B.C."/>
            <person name="Malmstrom R."/>
            <person name="Stieglmeier M."/>
            <person name="Klingl A."/>
            <person name="Woyke T."/>
            <person name="Ryan C.M."/>
            <person name="Banfield J.F."/>
        </authorList>
    </citation>
    <scope>NUCLEOTIDE SEQUENCE [LARGE SCALE GENOMIC DNA]</scope>
</reference>
<dbReference type="InterPro" id="IPR036388">
    <property type="entry name" value="WH-like_DNA-bd_sf"/>
</dbReference>
<evidence type="ECO:0000313" key="4">
    <source>
        <dbReference type="EMBL" id="PIR98250.1"/>
    </source>
</evidence>
<name>A0A2H0VIW3_9BACT</name>
<evidence type="ECO:0000259" key="3">
    <source>
        <dbReference type="Pfam" id="PF08220"/>
    </source>
</evidence>
<proteinExistence type="predicted"/>
<protein>
    <recommendedName>
        <fullName evidence="3">HTH deoR-type domain-containing protein</fullName>
    </recommendedName>
</protein>
<dbReference type="Proteomes" id="UP000231466">
    <property type="component" value="Unassembled WGS sequence"/>
</dbReference>
<keyword evidence="1" id="KW-0805">Transcription regulation</keyword>
<comment type="caution">
    <text evidence="4">The sequence shown here is derived from an EMBL/GenBank/DDBJ whole genome shotgun (WGS) entry which is preliminary data.</text>
</comment>